<organism evidence="1 2">
    <name type="scientific">Laetiporus sulphureus 93-53</name>
    <dbReference type="NCBI Taxonomy" id="1314785"/>
    <lineage>
        <taxon>Eukaryota</taxon>
        <taxon>Fungi</taxon>
        <taxon>Dikarya</taxon>
        <taxon>Basidiomycota</taxon>
        <taxon>Agaricomycotina</taxon>
        <taxon>Agaricomycetes</taxon>
        <taxon>Polyporales</taxon>
        <taxon>Laetiporus</taxon>
    </lineage>
</organism>
<evidence type="ECO:0000313" key="1">
    <source>
        <dbReference type="EMBL" id="KZT00331.1"/>
    </source>
</evidence>
<dbReference type="EMBL" id="KV427688">
    <property type="protein sequence ID" value="KZT00331.1"/>
    <property type="molecule type" value="Genomic_DNA"/>
</dbReference>
<accession>A0A165B676</accession>
<name>A0A165B676_9APHY</name>
<protein>
    <submittedName>
        <fullName evidence="1">Uncharacterized protein</fullName>
    </submittedName>
</protein>
<dbReference type="AlphaFoldDB" id="A0A165B676"/>
<evidence type="ECO:0000313" key="2">
    <source>
        <dbReference type="Proteomes" id="UP000076871"/>
    </source>
</evidence>
<reference evidence="1 2" key="1">
    <citation type="journal article" date="2016" name="Mol. Biol. Evol.">
        <title>Comparative Genomics of Early-Diverging Mushroom-Forming Fungi Provides Insights into the Origins of Lignocellulose Decay Capabilities.</title>
        <authorList>
            <person name="Nagy L.G."/>
            <person name="Riley R."/>
            <person name="Tritt A."/>
            <person name="Adam C."/>
            <person name="Daum C."/>
            <person name="Floudas D."/>
            <person name="Sun H."/>
            <person name="Yadav J.S."/>
            <person name="Pangilinan J."/>
            <person name="Larsson K.H."/>
            <person name="Matsuura K."/>
            <person name="Barry K."/>
            <person name="Labutti K."/>
            <person name="Kuo R."/>
            <person name="Ohm R.A."/>
            <person name="Bhattacharya S.S."/>
            <person name="Shirouzu T."/>
            <person name="Yoshinaga Y."/>
            <person name="Martin F.M."/>
            <person name="Grigoriev I.V."/>
            <person name="Hibbett D.S."/>
        </authorList>
    </citation>
    <scope>NUCLEOTIDE SEQUENCE [LARGE SCALE GENOMIC DNA]</scope>
    <source>
        <strain evidence="1 2">93-53</strain>
    </source>
</reference>
<proteinExistence type="predicted"/>
<dbReference type="RefSeq" id="XP_040758071.1">
    <property type="nucleotide sequence ID" value="XM_040902939.1"/>
</dbReference>
<sequence length="87" mass="9492">MDSHSFLSRIAGSYCSIRLLLASSSASQSLSTVHRAMLWPASGLVATGHKRNLRQWSGDLIEMLILDLRRRGNPTNNAIAGQTLLSL</sequence>
<dbReference type="InParanoid" id="A0A165B676"/>
<dbReference type="Proteomes" id="UP000076871">
    <property type="component" value="Unassembled WGS sequence"/>
</dbReference>
<gene>
    <name evidence="1" type="ORF">LAESUDRAFT_557684</name>
</gene>
<dbReference type="GeneID" id="63819970"/>
<keyword evidence="2" id="KW-1185">Reference proteome</keyword>